<sequence length="176" mass="19500">MTELKGSIESYILAKDANRPHLLMDAFAHDASLAMTVKTTAIAFPQETHGRDAIASVLVSDFALKYENVYTFCIGAMPAAKQNEFSCDWLVCMTEKATGAARVGYGRYDWTGDAASSRVTRLHVTIEEMSTLPAEFAGSLLRWASRLPYPWCARDALKKDAPDFDAVQRVITQLTR</sequence>
<reference evidence="1 2" key="1">
    <citation type="journal article" date="2020" name="Genes (Basel)">
        <title>Genomic Comparison of Insect Gut Symbionts from Divergent Burkholderia Subclades.</title>
        <authorList>
            <person name="Takeshita K."/>
            <person name="Kikuchi Y."/>
        </authorList>
    </citation>
    <scope>NUCLEOTIDE SEQUENCE [LARGE SCALE GENOMIC DNA]</scope>
    <source>
        <strain evidence="1 2">PGU16</strain>
    </source>
</reference>
<dbReference type="KEGG" id="plad:PPGU16_49130"/>
<dbReference type="RefSeq" id="WP_180723059.1">
    <property type="nucleotide sequence ID" value="NZ_AP023175.1"/>
</dbReference>
<evidence type="ECO:0000313" key="1">
    <source>
        <dbReference type="EMBL" id="BCF91846.1"/>
    </source>
</evidence>
<accession>A0A7I8BSS4</accession>
<evidence type="ECO:0008006" key="3">
    <source>
        <dbReference type="Google" id="ProtNLM"/>
    </source>
</evidence>
<dbReference type="SUPFAM" id="SSF54427">
    <property type="entry name" value="NTF2-like"/>
    <property type="match status" value="1"/>
</dbReference>
<name>A0A7I8BSS4_9BURK</name>
<keyword evidence="2" id="KW-1185">Reference proteome</keyword>
<proteinExistence type="predicted"/>
<gene>
    <name evidence="1" type="ORF">PPGU16_49130</name>
</gene>
<protein>
    <recommendedName>
        <fullName evidence="3">SnoaL-like domain-containing protein</fullName>
    </recommendedName>
</protein>
<dbReference type="EMBL" id="AP023175">
    <property type="protein sequence ID" value="BCF91846.1"/>
    <property type="molecule type" value="Genomic_DNA"/>
</dbReference>
<evidence type="ECO:0000313" key="2">
    <source>
        <dbReference type="Proteomes" id="UP000510888"/>
    </source>
</evidence>
<dbReference type="Proteomes" id="UP000510888">
    <property type="component" value="Chromosome 2"/>
</dbReference>
<dbReference type="AlphaFoldDB" id="A0A7I8BSS4"/>
<organism evidence="1 2">
    <name type="scientific">Paraburkholderia largidicola</name>
    <dbReference type="NCBI Taxonomy" id="3014751"/>
    <lineage>
        <taxon>Bacteria</taxon>
        <taxon>Pseudomonadati</taxon>
        <taxon>Pseudomonadota</taxon>
        <taxon>Betaproteobacteria</taxon>
        <taxon>Burkholderiales</taxon>
        <taxon>Burkholderiaceae</taxon>
        <taxon>Paraburkholderia</taxon>
    </lineage>
</organism>
<dbReference type="InterPro" id="IPR032710">
    <property type="entry name" value="NTF2-like_dom_sf"/>
</dbReference>